<dbReference type="GO" id="GO:0004519">
    <property type="term" value="F:endonuclease activity"/>
    <property type="evidence" value="ECO:0007669"/>
    <property type="project" value="InterPro"/>
</dbReference>
<dbReference type="GO" id="GO:0003677">
    <property type="term" value="F:DNA binding"/>
    <property type="evidence" value="ECO:0007669"/>
    <property type="project" value="InterPro"/>
</dbReference>
<dbReference type="GO" id="GO:0009307">
    <property type="term" value="P:DNA restriction-modification system"/>
    <property type="evidence" value="ECO:0007669"/>
    <property type="project" value="InterPro"/>
</dbReference>
<evidence type="ECO:0000313" key="2">
    <source>
        <dbReference type="EMBL" id="TRL37981.1"/>
    </source>
</evidence>
<dbReference type="AlphaFoldDB" id="A0A549T7Y1"/>
<reference evidence="2 3" key="1">
    <citation type="submission" date="2019-07" db="EMBL/GenBank/DDBJ databases">
        <title>Ln-dependent methylotrophs.</title>
        <authorList>
            <person name="Tani A."/>
        </authorList>
    </citation>
    <scope>NUCLEOTIDE SEQUENCE [LARGE SCALE GENOMIC DNA]</scope>
    <source>
        <strain evidence="2 3">SM89A</strain>
    </source>
</reference>
<sequence>MLELDFTADTLPPAIRRLFELNGYDVRENIHIHGAQVDLIAESKASPFAPTIYIEATVEYVSNTKYAKDLTKFALLQKQDASCVCLLISSNGFTAEVRERATATGIKTMTYTELFRSFEKFSYYADRILEDRELKQFENSYEEPFFDDSNGHERATDWIMSWASDNSTDRRWIIVLGEYGTGKTALTQVIQRRLVEKYRKSPDEPIPLRIELRDFSRQFDSRTLLHHFLDTNGLTHISIDFLLQLIRTGRVILLLDGYDEMAQFLNTRERRACLSALADLASGGAKGVLTSRPNYFTESEEFHVFEALYKMFKDNEYYISKSDEGYLETERCVDIAVTRLLLNRFERVLQDLSPAQTLALVERKLKDDLAGQGIVISILKSVFRTISGENRSLSGKPVIITYLLDLIDELKAQPEEEMNGNPRVLGEWFIYKMIIDRLMLRDQKRTPGIEPKIRRACLHQLAIIISQRDVRVATDSVFYSIIDQEFRAHLRVLDADHRVSERISLFENLRSSATLTRSTENSQAGWAFSHNSLREYLVAEYFIGKCRARDFPDIKVPISEPMKSFVASMDRSVIESCISSITAVWPYREAKPSLGNYVCLLWEAFGRLGDGQKTDSVLKKFGGGDLLMDSIRVQEISFNINNLSSNKISINMRNSEVSRLSFGALDLSNSAFENSLLDSILFSDCNLTSSSFDGSLIYECDFSNCVFEGASFKALAEKPCIYVSINGSRVYLEGNNAYGYLKYQGAIVDEIDDYFVYGHHPKFDIVAKILEKLAEQPLREIRGLTQRGVARDDPPFAREFVDFMIRKGMVEVIRAEAVRTTPIGRELVTEFVHERLPEPFSEFLEQRR</sequence>
<dbReference type="Pfam" id="PF04471">
    <property type="entry name" value="Mrr_cat"/>
    <property type="match status" value="1"/>
</dbReference>
<dbReference type="PROSITE" id="PS50837">
    <property type="entry name" value="NACHT"/>
    <property type="match status" value="1"/>
</dbReference>
<gene>
    <name evidence="2" type="ORF">FM996_01565</name>
</gene>
<dbReference type="Proteomes" id="UP000316781">
    <property type="component" value="Unassembled WGS sequence"/>
</dbReference>
<comment type="caution">
    <text evidence="2">The sequence shown here is derived from an EMBL/GenBank/DDBJ whole genome shotgun (WGS) entry which is preliminary data.</text>
</comment>
<feature type="domain" description="NACHT" evidence="1">
    <location>
        <begin position="171"/>
        <end position="294"/>
    </location>
</feature>
<dbReference type="RefSeq" id="WP_142861528.1">
    <property type="nucleotide sequence ID" value="NZ_VJMF01000006.1"/>
</dbReference>
<dbReference type="InterPro" id="IPR007111">
    <property type="entry name" value="NACHT_NTPase"/>
</dbReference>
<organism evidence="2 3">
    <name type="scientific">Methylosinus sporium</name>
    <dbReference type="NCBI Taxonomy" id="428"/>
    <lineage>
        <taxon>Bacteria</taxon>
        <taxon>Pseudomonadati</taxon>
        <taxon>Pseudomonadota</taxon>
        <taxon>Alphaproteobacteria</taxon>
        <taxon>Hyphomicrobiales</taxon>
        <taxon>Methylocystaceae</taxon>
        <taxon>Methylosinus</taxon>
    </lineage>
</organism>
<dbReference type="Gene3D" id="3.40.50.300">
    <property type="entry name" value="P-loop containing nucleotide triphosphate hydrolases"/>
    <property type="match status" value="1"/>
</dbReference>
<name>A0A549T7Y1_METSR</name>
<accession>A0A549T7Y1</accession>
<dbReference type="InterPro" id="IPR007560">
    <property type="entry name" value="Restrct_endonuc_IV_Mrr"/>
</dbReference>
<dbReference type="Pfam" id="PF05729">
    <property type="entry name" value="NACHT"/>
    <property type="match status" value="1"/>
</dbReference>
<dbReference type="Gene3D" id="2.160.20.80">
    <property type="entry name" value="E3 ubiquitin-protein ligase SopA"/>
    <property type="match status" value="1"/>
</dbReference>
<dbReference type="EMBL" id="VJMF01000006">
    <property type="protein sequence ID" value="TRL37981.1"/>
    <property type="molecule type" value="Genomic_DNA"/>
</dbReference>
<dbReference type="InterPro" id="IPR027417">
    <property type="entry name" value="P-loop_NTPase"/>
</dbReference>
<dbReference type="SUPFAM" id="SSF52540">
    <property type="entry name" value="P-loop containing nucleoside triphosphate hydrolases"/>
    <property type="match status" value="1"/>
</dbReference>
<evidence type="ECO:0000313" key="3">
    <source>
        <dbReference type="Proteomes" id="UP000316781"/>
    </source>
</evidence>
<protein>
    <submittedName>
        <fullName evidence="2">NACHT domain-containing protein</fullName>
    </submittedName>
</protein>
<dbReference type="SUPFAM" id="SSF141571">
    <property type="entry name" value="Pentapeptide repeat-like"/>
    <property type="match status" value="1"/>
</dbReference>
<evidence type="ECO:0000259" key="1">
    <source>
        <dbReference type="PROSITE" id="PS50837"/>
    </source>
</evidence>
<proteinExistence type="predicted"/>